<sequence length="65" mass="7484">VVHVDDVFNGLTTHWTVMVTGITDWQHAKNVVGIWDLQEVPKFLFVRKRKVENGARKTQAPGRKQ</sequence>
<feature type="non-terminal residue" evidence="1">
    <location>
        <position position="1"/>
    </location>
</feature>
<dbReference type="AlphaFoldDB" id="A0A381RYT2"/>
<accession>A0A381RYT2</accession>
<dbReference type="EMBL" id="UINC01002202">
    <property type="protein sequence ID" value="SUZ94083.1"/>
    <property type="molecule type" value="Genomic_DNA"/>
</dbReference>
<gene>
    <name evidence="1" type="ORF">METZ01_LOCUS46937</name>
</gene>
<evidence type="ECO:0000313" key="1">
    <source>
        <dbReference type="EMBL" id="SUZ94083.1"/>
    </source>
</evidence>
<protein>
    <submittedName>
        <fullName evidence="1">Uncharacterized protein</fullName>
    </submittedName>
</protein>
<name>A0A381RYT2_9ZZZZ</name>
<reference evidence="1" key="1">
    <citation type="submission" date="2018-05" db="EMBL/GenBank/DDBJ databases">
        <authorList>
            <person name="Lanie J.A."/>
            <person name="Ng W.-L."/>
            <person name="Kazmierczak K.M."/>
            <person name="Andrzejewski T.M."/>
            <person name="Davidsen T.M."/>
            <person name="Wayne K.J."/>
            <person name="Tettelin H."/>
            <person name="Glass J.I."/>
            <person name="Rusch D."/>
            <person name="Podicherti R."/>
            <person name="Tsui H.-C.T."/>
            <person name="Winkler M.E."/>
        </authorList>
    </citation>
    <scope>NUCLEOTIDE SEQUENCE</scope>
</reference>
<organism evidence="1">
    <name type="scientific">marine metagenome</name>
    <dbReference type="NCBI Taxonomy" id="408172"/>
    <lineage>
        <taxon>unclassified sequences</taxon>
        <taxon>metagenomes</taxon>
        <taxon>ecological metagenomes</taxon>
    </lineage>
</organism>
<proteinExistence type="predicted"/>